<dbReference type="Gene3D" id="1.25.40.10">
    <property type="entry name" value="Tetratricopeptide repeat domain"/>
    <property type="match status" value="1"/>
</dbReference>
<dbReference type="PROSITE" id="PS50005">
    <property type="entry name" value="TPR"/>
    <property type="match status" value="1"/>
</dbReference>
<feature type="repeat" description="TPR" evidence="1">
    <location>
        <begin position="105"/>
        <end position="138"/>
    </location>
</feature>
<comment type="caution">
    <text evidence="3">The sequence shown here is derived from an EMBL/GenBank/DDBJ whole genome shotgun (WGS) entry which is preliminary data.</text>
</comment>
<keyword evidence="4" id="KW-1185">Reference proteome</keyword>
<dbReference type="InterPro" id="IPR019734">
    <property type="entry name" value="TPR_rpt"/>
</dbReference>
<keyword evidence="1" id="KW-0802">TPR repeat</keyword>
<dbReference type="InterPro" id="IPR011990">
    <property type="entry name" value="TPR-like_helical_dom_sf"/>
</dbReference>
<evidence type="ECO:0000256" key="2">
    <source>
        <dbReference type="SAM" id="Phobius"/>
    </source>
</evidence>
<evidence type="ECO:0000313" key="4">
    <source>
        <dbReference type="Proteomes" id="UP000620550"/>
    </source>
</evidence>
<evidence type="ECO:0008006" key="5">
    <source>
        <dbReference type="Google" id="ProtNLM"/>
    </source>
</evidence>
<dbReference type="Proteomes" id="UP000620550">
    <property type="component" value="Unassembled WGS sequence"/>
</dbReference>
<dbReference type="EMBL" id="BNAF01000005">
    <property type="protein sequence ID" value="GHE34200.1"/>
    <property type="molecule type" value="Genomic_DNA"/>
</dbReference>
<feature type="transmembrane region" description="Helical" evidence="2">
    <location>
        <begin position="12"/>
        <end position="32"/>
    </location>
</feature>
<name>A0ABQ3HTY2_9SPHI</name>
<keyword evidence="2" id="KW-0472">Membrane</keyword>
<keyword evidence="2" id="KW-1133">Transmembrane helix</keyword>
<keyword evidence="2" id="KW-0812">Transmembrane</keyword>
<evidence type="ECO:0000256" key="1">
    <source>
        <dbReference type="PROSITE-ProRule" id="PRU00339"/>
    </source>
</evidence>
<protein>
    <recommendedName>
        <fullName evidence="5">Tetratricopeptide repeat protein</fullName>
    </recommendedName>
</protein>
<sequence>MNHHGSRAGKRCSNYLKISIFSISLFTFFSIYPKYNAIKQWRSIKEASYSHIEGINIVDTNKVYTKLKNDGKFLADYANYLYEMQSDRGKAIELMEDSKKKFISKASIENLAYLYLEQGDYSKSIQYFEWLVGYIPSRFGYRLELIRLYEKVRNIEKAKEIADFTLNMPVKIESSEVFSIKHEISEIRQRLGSVR</sequence>
<reference evidence="4" key="1">
    <citation type="journal article" date="2019" name="Int. J. Syst. Evol. Microbiol.">
        <title>The Global Catalogue of Microorganisms (GCM) 10K type strain sequencing project: providing services to taxonomists for standard genome sequencing and annotation.</title>
        <authorList>
            <consortium name="The Broad Institute Genomics Platform"/>
            <consortium name="The Broad Institute Genome Sequencing Center for Infectious Disease"/>
            <person name="Wu L."/>
            <person name="Ma J."/>
        </authorList>
    </citation>
    <scope>NUCLEOTIDE SEQUENCE [LARGE SCALE GENOMIC DNA]</scope>
    <source>
        <strain evidence="4">CGMCC 1.12966</strain>
    </source>
</reference>
<evidence type="ECO:0000313" key="3">
    <source>
        <dbReference type="EMBL" id="GHE34200.1"/>
    </source>
</evidence>
<gene>
    <name evidence="3" type="ORF">GCM10017764_16910</name>
</gene>
<dbReference type="SUPFAM" id="SSF48452">
    <property type="entry name" value="TPR-like"/>
    <property type="match status" value="1"/>
</dbReference>
<accession>A0ABQ3HTY2</accession>
<proteinExistence type="predicted"/>
<organism evidence="3 4">
    <name type="scientific">Sphingobacterium griseoflavum</name>
    <dbReference type="NCBI Taxonomy" id="1474952"/>
    <lineage>
        <taxon>Bacteria</taxon>
        <taxon>Pseudomonadati</taxon>
        <taxon>Bacteroidota</taxon>
        <taxon>Sphingobacteriia</taxon>
        <taxon>Sphingobacteriales</taxon>
        <taxon>Sphingobacteriaceae</taxon>
        <taxon>Sphingobacterium</taxon>
    </lineage>
</organism>